<feature type="compositionally biased region" description="Low complexity" evidence="1">
    <location>
        <begin position="83"/>
        <end position="97"/>
    </location>
</feature>
<feature type="region of interest" description="Disordered" evidence="1">
    <location>
        <begin position="69"/>
        <end position="121"/>
    </location>
</feature>
<dbReference type="PANTHER" id="PTHR42345">
    <property type="entry name" value="TPR_REGION DOMAIN-CONTAINING PROTEIN"/>
    <property type="match status" value="1"/>
</dbReference>
<evidence type="ECO:0000313" key="3">
    <source>
        <dbReference type="Proteomes" id="UP001152300"/>
    </source>
</evidence>
<feature type="region of interest" description="Disordered" evidence="1">
    <location>
        <begin position="917"/>
        <end position="948"/>
    </location>
</feature>
<accession>A0A9X0ARE5</accession>
<dbReference type="OrthoDB" id="5420387at2759"/>
<dbReference type="Proteomes" id="UP001152300">
    <property type="component" value="Unassembled WGS sequence"/>
</dbReference>
<sequence length="996" mass="109971">MQRPAYQVVNTPAFLFTPKMPSLSSLLKHRSESQNDNRTSLGLSVTPEKVQRKSKRNFLRKLLKISSSSYRDKPEKEQAVIVPTPTSPNQPSSPMSNHNKPLPPPPPSIKESASLTAIPSRPSKKLDRIISPLTDQELHELFSGAPQFYARSEGHYTGAPHPSVAFPWDSSLQIRDLSDHVQIQDEAWGCVTAWPHITREAPISLEDVEDTGKQRRAWFMPRCRERPSMLSIQGIERGTVGYQAALELGVADALQEPEEILPDSGPLSLFDRRREFLNGKDGIRPLEEHAVYEHLMNIGNSYHEGLMHRRTTVELYSELFTQILFPPSRVTDADDPYSLQVQIEVLVKVLAKPNIWVDFSFVEWRIRLGQILWDQSLETDLGDDFSTNSETANESGDQKYWMLLQILLSCELLLRLDTVSQNINNGLEPAKPADVKKLEKSMTSSVKWSLILARSWLENIRIEQSVSEIIPERKPSGWLATLTGTSTSVDDSAPQESVQTYQFRGRHENRQLAGLVHFAQKLKWPHLDKLTGKVLANDIVITESSQNSPASGTPMSVSTQKSSYFMSQRPVSRRGLSRSTQRMSALMHSSGWLSNSYISGFMLPGESLCHFLISTLLENDDAAVAKLGDEANLYGGFVFGERSFWSTACIVGRVLAAGKDSSECMGWISSEVKPRGISGEAWVNIDVEPASQEDSTTETPRILQKTVIERDGSVIGGADPSSILPGDFVAVYDAPALNPPSIIFESLDLFAVDSDETTPNEEEPTSETDITTAPSIKTYSAMMRFLMDLDGDEKREINVALTHDVHFVTAHPCVKSHSIEVLKSPTSPLFQLQGGGEGGEVPNPDMGHPLHKAFTYTIIPLHHILTSPASKSLSSLLLSPPISPIEGSSPIQSSTHTTTSNIRKVLVIDCNSTLLLPPSPPEDADVEDANNVTSNESGGETQSKNKKEFGSDAEMLARALCAERGWNALVSRRGRGCLACAVREAGALGWEVVVRV</sequence>
<proteinExistence type="predicted"/>
<protein>
    <submittedName>
        <fullName evidence="2">Uncharacterized protein</fullName>
    </submittedName>
</protein>
<name>A0A9X0ARE5_9HELO</name>
<dbReference type="PANTHER" id="PTHR42345:SF2">
    <property type="entry name" value="HELICASE-LIKE PROTEIN"/>
    <property type="match status" value="1"/>
</dbReference>
<evidence type="ECO:0000256" key="1">
    <source>
        <dbReference type="SAM" id="MobiDB-lite"/>
    </source>
</evidence>
<gene>
    <name evidence="2" type="ORF">OCU04_004755</name>
</gene>
<comment type="caution">
    <text evidence="2">The sequence shown here is derived from an EMBL/GenBank/DDBJ whole genome shotgun (WGS) entry which is preliminary data.</text>
</comment>
<dbReference type="AlphaFoldDB" id="A0A9X0ARE5"/>
<evidence type="ECO:0000313" key="2">
    <source>
        <dbReference type="EMBL" id="KAJ8067405.1"/>
    </source>
</evidence>
<dbReference type="EMBL" id="JAPEIS010000004">
    <property type="protein sequence ID" value="KAJ8067405.1"/>
    <property type="molecule type" value="Genomic_DNA"/>
</dbReference>
<organism evidence="2 3">
    <name type="scientific">Sclerotinia nivalis</name>
    <dbReference type="NCBI Taxonomy" id="352851"/>
    <lineage>
        <taxon>Eukaryota</taxon>
        <taxon>Fungi</taxon>
        <taxon>Dikarya</taxon>
        <taxon>Ascomycota</taxon>
        <taxon>Pezizomycotina</taxon>
        <taxon>Leotiomycetes</taxon>
        <taxon>Helotiales</taxon>
        <taxon>Sclerotiniaceae</taxon>
        <taxon>Sclerotinia</taxon>
    </lineage>
</organism>
<feature type="compositionally biased region" description="Polar residues" evidence="1">
    <location>
        <begin position="930"/>
        <end position="942"/>
    </location>
</feature>
<keyword evidence="3" id="KW-1185">Reference proteome</keyword>
<feature type="region of interest" description="Disordered" evidence="1">
    <location>
        <begin position="27"/>
        <end position="54"/>
    </location>
</feature>
<reference evidence="2" key="1">
    <citation type="submission" date="2022-11" db="EMBL/GenBank/DDBJ databases">
        <title>Genome Resource of Sclerotinia nivalis Strain SnTB1, a Plant Pathogen Isolated from American Ginseng.</title>
        <authorList>
            <person name="Fan S."/>
        </authorList>
    </citation>
    <scope>NUCLEOTIDE SEQUENCE</scope>
    <source>
        <strain evidence="2">SnTB1</strain>
    </source>
</reference>